<protein>
    <recommendedName>
        <fullName evidence="3">Major facilitator superfamily (MFS) profile domain-containing protein</fullName>
    </recommendedName>
</protein>
<feature type="transmembrane region" description="Helical" evidence="2">
    <location>
        <begin position="58"/>
        <end position="76"/>
    </location>
</feature>
<reference evidence="4 5" key="1">
    <citation type="journal article" date="2021" name="J. Hered.">
        <title>A chromosome-level genome assembly of the parasitoid wasp, Cotesia glomerata (Hymenoptera: Braconidae).</title>
        <authorList>
            <person name="Pinto B.J."/>
            <person name="Weis J.J."/>
            <person name="Gamble T."/>
            <person name="Ode P.J."/>
            <person name="Paul R."/>
            <person name="Zaspel J.M."/>
        </authorList>
    </citation>
    <scope>NUCLEOTIDE SEQUENCE [LARGE SCALE GENOMIC DNA]</scope>
    <source>
        <strain evidence="4">CgM1</strain>
    </source>
</reference>
<evidence type="ECO:0000256" key="1">
    <source>
        <dbReference type="ARBA" id="ARBA00004141"/>
    </source>
</evidence>
<dbReference type="Pfam" id="PF07690">
    <property type="entry name" value="MFS_1"/>
    <property type="match status" value="2"/>
</dbReference>
<keyword evidence="5" id="KW-1185">Reference proteome</keyword>
<dbReference type="PANTHER" id="PTHR11360:SF8">
    <property type="entry name" value="BCDNA.LD28120-RELATED"/>
    <property type="match status" value="1"/>
</dbReference>
<feature type="transmembrane region" description="Helical" evidence="2">
    <location>
        <begin position="418"/>
        <end position="436"/>
    </location>
</feature>
<comment type="caution">
    <text evidence="4">The sequence shown here is derived from an EMBL/GenBank/DDBJ whole genome shotgun (WGS) entry which is preliminary data.</text>
</comment>
<dbReference type="Gene3D" id="1.20.1250.20">
    <property type="entry name" value="MFS general substrate transporter like domains"/>
    <property type="match status" value="2"/>
</dbReference>
<feature type="transmembrane region" description="Helical" evidence="2">
    <location>
        <begin position="476"/>
        <end position="496"/>
    </location>
</feature>
<gene>
    <name evidence="4" type="ORF">KQX54_011725</name>
</gene>
<feature type="transmembrane region" description="Helical" evidence="2">
    <location>
        <begin position="442"/>
        <end position="464"/>
    </location>
</feature>
<dbReference type="Proteomes" id="UP000826195">
    <property type="component" value="Unassembled WGS sequence"/>
</dbReference>
<feature type="transmembrane region" description="Helical" evidence="2">
    <location>
        <begin position="31"/>
        <end position="51"/>
    </location>
</feature>
<dbReference type="GO" id="GO:0008028">
    <property type="term" value="F:monocarboxylic acid transmembrane transporter activity"/>
    <property type="evidence" value="ECO:0007669"/>
    <property type="project" value="TreeGrafter"/>
</dbReference>
<comment type="subcellular location">
    <subcellularLocation>
        <location evidence="1">Membrane</location>
        <topology evidence="1">Multi-pass membrane protein</topology>
    </subcellularLocation>
</comment>
<feature type="domain" description="Major facilitator superfamily (MFS) profile" evidence="3">
    <location>
        <begin position="350"/>
        <end position="536"/>
    </location>
</feature>
<keyword evidence="2" id="KW-0812">Transmembrane</keyword>
<evidence type="ECO:0000313" key="5">
    <source>
        <dbReference type="Proteomes" id="UP000826195"/>
    </source>
</evidence>
<evidence type="ECO:0000256" key="2">
    <source>
        <dbReference type="SAM" id="Phobius"/>
    </source>
</evidence>
<feature type="transmembrane region" description="Helical" evidence="2">
    <location>
        <begin position="508"/>
        <end position="529"/>
    </location>
</feature>
<dbReference type="AlphaFoldDB" id="A0AAV7ICS7"/>
<dbReference type="EMBL" id="JAHXZJ010000747">
    <property type="protein sequence ID" value="KAH0557789.1"/>
    <property type="molecule type" value="Genomic_DNA"/>
</dbReference>
<feature type="transmembrane region" description="Helical" evidence="2">
    <location>
        <begin position="82"/>
        <end position="103"/>
    </location>
</feature>
<dbReference type="PANTHER" id="PTHR11360">
    <property type="entry name" value="MONOCARBOXYLATE TRANSPORTER"/>
    <property type="match status" value="1"/>
</dbReference>
<dbReference type="PROSITE" id="PS50850">
    <property type="entry name" value="MFS"/>
    <property type="match status" value="1"/>
</dbReference>
<feature type="transmembrane region" description="Helical" evidence="2">
    <location>
        <begin position="141"/>
        <end position="165"/>
    </location>
</feature>
<dbReference type="InterPro" id="IPR036259">
    <property type="entry name" value="MFS_trans_sf"/>
</dbReference>
<dbReference type="InterPro" id="IPR020846">
    <property type="entry name" value="MFS_dom"/>
</dbReference>
<organism evidence="4 5">
    <name type="scientific">Cotesia glomerata</name>
    <name type="common">Lepidopteran parasitic wasp</name>
    <name type="synonym">Apanteles glomeratus</name>
    <dbReference type="NCBI Taxonomy" id="32391"/>
    <lineage>
        <taxon>Eukaryota</taxon>
        <taxon>Metazoa</taxon>
        <taxon>Ecdysozoa</taxon>
        <taxon>Arthropoda</taxon>
        <taxon>Hexapoda</taxon>
        <taxon>Insecta</taxon>
        <taxon>Pterygota</taxon>
        <taxon>Neoptera</taxon>
        <taxon>Endopterygota</taxon>
        <taxon>Hymenoptera</taxon>
        <taxon>Apocrita</taxon>
        <taxon>Ichneumonoidea</taxon>
        <taxon>Braconidae</taxon>
        <taxon>Microgastrinae</taxon>
        <taxon>Cotesia</taxon>
    </lineage>
</organism>
<dbReference type="InterPro" id="IPR011701">
    <property type="entry name" value="MFS"/>
</dbReference>
<feature type="transmembrane region" description="Helical" evidence="2">
    <location>
        <begin position="387"/>
        <end position="406"/>
    </location>
</feature>
<feature type="transmembrane region" description="Helical" evidence="2">
    <location>
        <begin position="115"/>
        <end position="135"/>
    </location>
</feature>
<accession>A0AAV7ICS7</accession>
<feature type="transmembrane region" description="Helical" evidence="2">
    <location>
        <begin position="350"/>
        <end position="375"/>
    </location>
</feature>
<keyword evidence="2" id="KW-1133">Transmembrane helix</keyword>
<name>A0AAV7ICS7_COTGL</name>
<evidence type="ECO:0000313" key="4">
    <source>
        <dbReference type="EMBL" id="KAH0557789.1"/>
    </source>
</evidence>
<evidence type="ECO:0000259" key="3">
    <source>
        <dbReference type="PROSITE" id="PS50850"/>
    </source>
</evidence>
<keyword evidence="2" id="KW-0472">Membrane</keyword>
<dbReference type="InterPro" id="IPR050327">
    <property type="entry name" value="Proton-linked_MCT"/>
</dbReference>
<dbReference type="GO" id="GO:0016020">
    <property type="term" value="C:membrane"/>
    <property type="evidence" value="ECO:0007669"/>
    <property type="project" value="UniProtKB-SubCell"/>
</dbReference>
<dbReference type="SUPFAM" id="SSF103473">
    <property type="entry name" value="MFS general substrate transporter"/>
    <property type="match status" value="1"/>
</dbReference>
<sequence length="536" mass="59040">FCLLALVQSFGLLFRDRLKQLGITSSETTVILNVNLAMIALIGLANGPIFRKYTFRKVSIIGALVTSISIAILSTITSFTGILISFGILYAGGLGITMSANALALNTYFKAKRKIAVGFTWTCTGLGPIVMPQLITALMPMFGVPGTLLILSGICMNAVACALLLQPVMWHAKKVTKEPEEKELLEDKAKNKILERKISKFGSQFLYYDDEAQGIDVVDPGTPMMSRSNDGWFSKKQTSVTSLSNRNHDENSRPMRVSVISSKNSSVLTLNNENIKNNNSENDSNKYKFTEQPIPLIIVTEMINGMNVEKEVEVLQPICEMDPSEGKSCLKNFLHSVIVFFDFDLLRDHVFLNIILGISLANFVEMNFAMLTPFILADYGLSKPQVATVMSVLGGIDVVARFFVPFVTEIIKLSNRTFFLIGIACMAAGRIILAHVTSYEVILSIGVLIGFGKALRTIFMALVVPEHVPLERLPAASGLQLIISGLLSLILGPIIGLLKDILGNYSSLLHIINIISYLTIFAWIAEMLFRKFNFKC</sequence>
<proteinExistence type="predicted"/>
<feature type="non-terminal residue" evidence="4">
    <location>
        <position position="1"/>
    </location>
</feature>